<dbReference type="GO" id="GO:0003677">
    <property type="term" value="F:DNA binding"/>
    <property type="evidence" value="ECO:0007669"/>
    <property type="project" value="UniProtKB-KW"/>
</dbReference>
<evidence type="ECO:0000313" key="3">
    <source>
        <dbReference type="EMBL" id="KXB35597.1"/>
    </source>
</evidence>
<dbReference type="PATRIC" id="fig|87541.4.peg.1174"/>
<keyword evidence="1 3" id="KW-0238">DNA-binding</keyword>
<comment type="caution">
    <text evidence="3">The sequence shown here is derived from an EMBL/GenBank/DDBJ whole genome shotgun (WGS) entry which is preliminary data.</text>
</comment>
<gene>
    <name evidence="3" type="ORF">HMPREF3187_01185</name>
</gene>
<dbReference type="PANTHER" id="PTHR46558">
    <property type="entry name" value="TRACRIPTIONAL REGULATORY PROTEIN-RELATED-RELATED"/>
    <property type="match status" value="1"/>
</dbReference>
<dbReference type="RefSeq" id="WP_060936974.1">
    <property type="nucleotide sequence ID" value="NZ_KQ959317.1"/>
</dbReference>
<dbReference type="AlphaFoldDB" id="A0A133XXE5"/>
<evidence type="ECO:0000259" key="2">
    <source>
        <dbReference type="PROSITE" id="PS50943"/>
    </source>
</evidence>
<reference evidence="3 4" key="1">
    <citation type="submission" date="2016-01" db="EMBL/GenBank/DDBJ databases">
        <authorList>
            <person name="Oliw E.H."/>
        </authorList>
    </citation>
    <scope>NUCLEOTIDE SEQUENCE [LARGE SCALE GENOMIC DNA]</scope>
    <source>
        <strain evidence="3 4">KA00635</strain>
    </source>
</reference>
<dbReference type="InterPro" id="IPR010982">
    <property type="entry name" value="Lambda_DNA-bd_dom_sf"/>
</dbReference>
<evidence type="ECO:0000313" key="4">
    <source>
        <dbReference type="Proteomes" id="UP000070422"/>
    </source>
</evidence>
<dbReference type="Pfam" id="PF12844">
    <property type="entry name" value="HTH_19"/>
    <property type="match status" value="1"/>
</dbReference>
<evidence type="ECO:0000256" key="1">
    <source>
        <dbReference type="ARBA" id="ARBA00023125"/>
    </source>
</evidence>
<dbReference type="PANTHER" id="PTHR46558:SF11">
    <property type="entry name" value="HTH-TYPE TRANSCRIPTIONAL REGULATOR XRE"/>
    <property type="match status" value="1"/>
</dbReference>
<proteinExistence type="predicted"/>
<protein>
    <submittedName>
        <fullName evidence="3">DNA-binding helix-turn-helix protein</fullName>
    </submittedName>
</protein>
<dbReference type="CDD" id="cd00093">
    <property type="entry name" value="HTH_XRE"/>
    <property type="match status" value="1"/>
</dbReference>
<dbReference type="Gene3D" id="1.10.260.40">
    <property type="entry name" value="lambda repressor-like DNA-binding domains"/>
    <property type="match status" value="1"/>
</dbReference>
<feature type="domain" description="HTH cro/C1-type" evidence="2">
    <location>
        <begin position="6"/>
        <end position="60"/>
    </location>
</feature>
<dbReference type="PROSITE" id="PS50943">
    <property type="entry name" value="HTH_CROC1"/>
    <property type="match status" value="1"/>
</dbReference>
<sequence length="74" mass="8683">MAEMTLKMLRAKYNLTQKEAGEKIGVSEGTWSNWENFKTFPDAEKIKRIEYEFNIKYDDILFFNTNHGLTVCAI</sequence>
<organism evidence="3 4">
    <name type="scientific">Aerococcus christensenii</name>
    <dbReference type="NCBI Taxonomy" id="87541"/>
    <lineage>
        <taxon>Bacteria</taxon>
        <taxon>Bacillati</taxon>
        <taxon>Bacillota</taxon>
        <taxon>Bacilli</taxon>
        <taxon>Lactobacillales</taxon>
        <taxon>Aerococcaceae</taxon>
        <taxon>Aerococcus</taxon>
    </lineage>
</organism>
<dbReference type="SUPFAM" id="SSF47413">
    <property type="entry name" value="lambda repressor-like DNA-binding domains"/>
    <property type="match status" value="1"/>
</dbReference>
<name>A0A133XXE5_9LACT</name>
<dbReference type="SMART" id="SM00530">
    <property type="entry name" value="HTH_XRE"/>
    <property type="match status" value="1"/>
</dbReference>
<dbReference type="EMBL" id="LSCQ01000061">
    <property type="protein sequence ID" value="KXB35597.1"/>
    <property type="molecule type" value="Genomic_DNA"/>
</dbReference>
<dbReference type="Proteomes" id="UP000070422">
    <property type="component" value="Unassembled WGS sequence"/>
</dbReference>
<accession>A0A133XXE5</accession>
<dbReference type="InterPro" id="IPR001387">
    <property type="entry name" value="Cro/C1-type_HTH"/>
</dbReference>